<keyword evidence="1" id="KW-0732">Signal</keyword>
<evidence type="ECO:0008006" key="4">
    <source>
        <dbReference type="Google" id="ProtNLM"/>
    </source>
</evidence>
<feature type="chain" id="PRO_5026812894" description="HmuY family protein" evidence="1">
    <location>
        <begin position="19"/>
        <end position="461"/>
    </location>
</feature>
<dbReference type="CDD" id="cd12105">
    <property type="entry name" value="HmuY"/>
    <property type="match status" value="1"/>
</dbReference>
<evidence type="ECO:0000313" key="3">
    <source>
        <dbReference type="Proteomes" id="UP000477386"/>
    </source>
</evidence>
<proteinExistence type="predicted"/>
<accession>A0A6M0IGU0</accession>
<dbReference type="EMBL" id="JAAGNZ010000001">
    <property type="protein sequence ID" value="NEU67500.1"/>
    <property type="molecule type" value="Genomic_DNA"/>
</dbReference>
<dbReference type="Pfam" id="PF14064">
    <property type="entry name" value="HmuY"/>
    <property type="match status" value="1"/>
</dbReference>
<dbReference type="RefSeq" id="WP_164037602.1">
    <property type="nucleotide sequence ID" value="NZ_JAAGNZ010000001.1"/>
</dbReference>
<dbReference type="Gene3D" id="2.60.40.2030">
    <property type="match status" value="1"/>
</dbReference>
<reference evidence="2 3" key="1">
    <citation type="submission" date="2020-02" db="EMBL/GenBank/DDBJ databases">
        <title>Draft genome sequence of two Spirosoma agri KCTC 52727 and Spirosoma terrae KCTC 52035.</title>
        <authorList>
            <person name="Rojas J."/>
            <person name="Ambika Manirajan B."/>
            <person name="Ratering S."/>
            <person name="Suarez C."/>
            <person name="Schnell S."/>
        </authorList>
    </citation>
    <scope>NUCLEOTIDE SEQUENCE [LARGE SCALE GENOMIC DNA]</scope>
    <source>
        <strain evidence="2 3">KCTC 52727</strain>
    </source>
</reference>
<feature type="signal peptide" evidence="1">
    <location>
        <begin position="1"/>
        <end position="18"/>
    </location>
</feature>
<dbReference type="Proteomes" id="UP000477386">
    <property type="component" value="Unassembled WGS sequence"/>
</dbReference>
<protein>
    <recommendedName>
        <fullName evidence="4">HmuY family protein</fullName>
    </recommendedName>
</protein>
<organism evidence="2 3">
    <name type="scientific">Spirosoma agri</name>
    <dbReference type="NCBI Taxonomy" id="1987381"/>
    <lineage>
        <taxon>Bacteria</taxon>
        <taxon>Pseudomonadati</taxon>
        <taxon>Bacteroidota</taxon>
        <taxon>Cytophagia</taxon>
        <taxon>Cytophagales</taxon>
        <taxon>Cytophagaceae</taxon>
        <taxon>Spirosoma</taxon>
    </lineage>
</organism>
<evidence type="ECO:0000256" key="1">
    <source>
        <dbReference type="SAM" id="SignalP"/>
    </source>
</evidence>
<name>A0A6M0IGU0_9BACT</name>
<comment type="caution">
    <text evidence="2">The sequence shown here is derived from an EMBL/GenBank/DDBJ whole genome shotgun (WGS) entry which is preliminary data.</text>
</comment>
<dbReference type="InterPro" id="IPR038081">
    <property type="entry name" value="CalX-like_sf"/>
</dbReference>
<dbReference type="AlphaFoldDB" id="A0A6M0IGU0"/>
<dbReference type="InterPro" id="IPR025921">
    <property type="entry name" value="HmuY"/>
</dbReference>
<evidence type="ECO:0000313" key="2">
    <source>
        <dbReference type="EMBL" id="NEU67500.1"/>
    </source>
</evidence>
<keyword evidence="3" id="KW-1185">Reference proteome</keyword>
<gene>
    <name evidence="2" type="ORF">GK091_11460</name>
</gene>
<sequence length="461" mass="48554">MKRALVFMLVLAVSTLNACKESEPPLPDNLIQFESAEQGLDAATKEATIKLKLSRAVDAATPVTVQVTPTGIAAGTQFTTTPALTGNTLSLTVPAGSSETSFKLTKADNIFLSGTETVALAITSAASPVLVGTTKQLTVKFTSIISSGTNLTLDGGTGGSSAVNAVFVDLSNNAQSSVKRASWDLGFSSGTDFRVILNNMTGAAAIALAKNDLNQVTAADTVGLVLSTSNFDPAGLKLIDDVSGDLTKTVIPSISATDANNKVYIVNRGTGGSTPAKGWIKIRVLRNGTTGYTLQYAGIKETTFKTVSITKDAAYNFSYVSFDTGAAVTVEPAKARWDIEWTGGIYITSDGTNNIPYYFSDQVYINFLAGVTAAEVMTSTVTYDAYAESNIATTTFKADRSVIGSNWRATTGTVGVKTDRFYVVKDAAGNVYKLKFISFISNDGGVRGNPKFDYKLVKQAN</sequence>